<evidence type="ECO:0000256" key="1">
    <source>
        <dbReference type="SAM" id="SignalP"/>
    </source>
</evidence>
<accession>A0AAW9R5B6</accession>
<dbReference type="RefSeq" id="WP_337335049.1">
    <property type="nucleotide sequence ID" value="NZ_JBBDHC010000007.1"/>
</dbReference>
<dbReference type="Proteomes" id="UP001364472">
    <property type="component" value="Unassembled WGS sequence"/>
</dbReference>
<keyword evidence="1" id="KW-0732">Signal</keyword>
<organism evidence="3 4">
    <name type="scientific">Denitratimonas tolerans</name>
    <dbReference type="NCBI Taxonomy" id="1338420"/>
    <lineage>
        <taxon>Bacteria</taxon>
        <taxon>Pseudomonadati</taxon>
        <taxon>Pseudomonadota</taxon>
        <taxon>Gammaproteobacteria</taxon>
        <taxon>Lysobacterales</taxon>
        <taxon>Lysobacteraceae</taxon>
        <taxon>Denitratimonas</taxon>
    </lineage>
</organism>
<keyword evidence="4" id="KW-1185">Reference proteome</keyword>
<reference evidence="3 4" key="1">
    <citation type="journal article" date="2016" name="Antonie Van Leeuwenhoek">
        <title>Denitratimonas tolerans gen. nov., sp. nov., a denitrifying bacterium isolated from a bioreactor for tannery wastewater treatment.</title>
        <authorList>
            <person name="Han S.I."/>
            <person name="Kim J.O."/>
            <person name="Lee Y.R."/>
            <person name="Ekpeghere K.I."/>
            <person name="Koh S.C."/>
            <person name="Whang K.S."/>
        </authorList>
    </citation>
    <scope>NUCLEOTIDE SEQUENCE [LARGE SCALE GENOMIC DNA]</scope>
    <source>
        <strain evidence="3 4">KACC 17565</strain>
    </source>
</reference>
<feature type="signal peptide" evidence="1">
    <location>
        <begin position="1"/>
        <end position="21"/>
    </location>
</feature>
<comment type="caution">
    <text evidence="3">The sequence shown here is derived from an EMBL/GenBank/DDBJ whole genome shotgun (WGS) entry which is preliminary data.</text>
</comment>
<gene>
    <name evidence="3" type="ORF">WB794_06565</name>
</gene>
<feature type="domain" description="DUF4124" evidence="2">
    <location>
        <begin position="18"/>
        <end position="66"/>
    </location>
</feature>
<evidence type="ECO:0000313" key="4">
    <source>
        <dbReference type="Proteomes" id="UP001364472"/>
    </source>
</evidence>
<dbReference type="Pfam" id="PF13511">
    <property type="entry name" value="DUF4124"/>
    <property type="match status" value="1"/>
</dbReference>
<feature type="chain" id="PRO_5043869292" evidence="1">
    <location>
        <begin position="22"/>
        <end position="134"/>
    </location>
</feature>
<dbReference type="EMBL" id="JBBDHC010000007">
    <property type="protein sequence ID" value="MEJ1249333.1"/>
    <property type="molecule type" value="Genomic_DNA"/>
</dbReference>
<sequence>MRITHILVTLALAGAWLTAGASDVYRWVDEKGVSHYSDKPPADGKFERVNVRAGGASAIATPDPAAAEQEPAKEDPAIARAERCKSARANLAALRSNLEVSIEDNGKTRALSESERLEYADRNERAIALDCDAP</sequence>
<protein>
    <submittedName>
        <fullName evidence="3">DUF4124 domain-containing protein</fullName>
    </submittedName>
</protein>
<evidence type="ECO:0000313" key="3">
    <source>
        <dbReference type="EMBL" id="MEJ1249333.1"/>
    </source>
</evidence>
<dbReference type="InterPro" id="IPR025392">
    <property type="entry name" value="DUF4124"/>
</dbReference>
<name>A0AAW9R5B6_9GAMM</name>
<evidence type="ECO:0000259" key="2">
    <source>
        <dbReference type="Pfam" id="PF13511"/>
    </source>
</evidence>
<proteinExistence type="predicted"/>
<dbReference type="AlphaFoldDB" id="A0AAW9R5B6"/>